<reference evidence="1" key="1">
    <citation type="submission" date="2022-01" db="EMBL/GenBank/DDBJ databases">
        <title>Comparative genomics reveals a dynamic genome evolution in the ectomycorrhizal milk-cap (Lactarius) mushrooms.</title>
        <authorList>
            <consortium name="DOE Joint Genome Institute"/>
            <person name="Lebreton A."/>
            <person name="Tang N."/>
            <person name="Kuo A."/>
            <person name="LaButti K."/>
            <person name="Drula E."/>
            <person name="Barry K."/>
            <person name="Clum A."/>
            <person name="Lipzen A."/>
            <person name="Mousain D."/>
            <person name="Ng V."/>
            <person name="Wang R."/>
            <person name="Wang X."/>
            <person name="Dai Y."/>
            <person name="Henrissat B."/>
            <person name="Grigoriev I.V."/>
            <person name="Guerin-Laguette A."/>
            <person name="Yu F."/>
            <person name="Martin F.M."/>
        </authorList>
    </citation>
    <scope>NUCLEOTIDE SEQUENCE</scope>
    <source>
        <strain evidence="1">QP</strain>
    </source>
</reference>
<dbReference type="InterPro" id="IPR045871">
    <property type="entry name" value="AHP1-5/YPD1"/>
</dbReference>
<accession>A0AAD4Q8Q3</accession>
<keyword evidence="2" id="KW-1185">Reference proteome</keyword>
<dbReference type="SUPFAM" id="SSF47226">
    <property type="entry name" value="Histidine-containing phosphotransfer domain, HPT domain"/>
    <property type="match status" value="1"/>
</dbReference>
<dbReference type="InterPro" id="IPR036641">
    <property type="entry name" value="HPT_dom_sf"/>
</dbReference>
<dbReference type="GO" id="GO:0043424">
    <property type="term" value="F:protein histidine kinase binding"/>
    <property type="evidence" value="ECO:0007669"/>
    <property type="project" value="InterPro"/>
</dbReference>
<sequence>MMSPTEHATTTERSPDGIIDRRVFQGVLNLNDSDSTDFSTQLFETYLAVANSTMTNMDRAVRNKDFSELSLLAISLQDTSDAMGVVQVRQSCSRLQDVIHAWGETKTGPIDGITTAHEHLKRDFAVAKTQLAKFVETGVIPSGWVAPGLPLAVPTDSTVGIGGGGAGGMGACLGASAVAGNK</sequence>
<dbReference type="PANTHER" id="PTHR28242">
    <property type="entry name" value="PHOSPHORELAY INTERMEDIATE PROTEIN YPD1"/>
    <property type="match status" value="1"/>
</dbReference>
<proteinExistence type="predicted"/>
<gene>
    <name evidence="1" type="ORF">EDB92DRAFT_1985862</name>
</gene>
<comment type="caution">
    <text evidence="1">The sequence shown here is derived from an EMBL/GenBank/DDBJ whole genome shotgun (WGS) entry which is preliminary data.</text>
</comment>
<organism evidence="1 2">
    <name type="scientific">Lactarius akahatsu</name>
    <dbReference type="NCBI Taxonomy" id="416441"/>
    <lineage>
        <taxon>Eukaryota</taxon>
        <taxon>Fungi</taxon>
        <taxon>Dikarya</taxon>
        <taxon>Basidiomycota</taxon>
        <taxon>Agaricomycotina</taxon>
        <taxon>Agaricomycetes</taxon>
        <taxon>Russulales</taxon>
        <taxon>Russulaceae</taxon>
        <taxon>Lactarius</taxon>
    </lineage>
</organism>
<dbReference type="GO" id="GO:0005737">
    <property type="term" value="C:cytoplasm"/>
    <property type="evidence" value="ECO:0007669"/>
    <property type="project" value="TreeGrafter"/>
</dbReference>
<name>A0AAD4Q8Q3_9AGAM</name>
<dbReference type="GO" id="GO:0000160">
    <property type="term" value="P:phosphorelay signal transduction system"/>
    <property type="evidence" value="ECO:0007669"/>
    <property type="project" value="InterPro"/>
</dbReference>
<dbReference type="AlphaFoldDB" id="A0AAD4Q8Q3"/>
<protein>
    <submittedName>
        <fullName evidence="1">Uncharacterized protein</fullName>
    </submittedName>
</protein>
<dbReference type="PANTHER" id="PTHR28242:SF52">
    <property type="entry name" value="PHOSPHORELAY INTERMEDIATE PROTEIN YPD1"/>
    <property type="match status" value="1"/>
</dbReference>
<evidence type="ECO:0000313" key="2">
    <source>
        <dbReference type="Proteomes" id="UP001201163"/>
    </source>
</evidence>
<dbReference type="GO" id="GO:0005634">
    <property type="term" value="C:nucleus"/>
    <property type="evidence" value="ECO:0007669"/>
    <property type="project" value="TreeGrafter"/>
</dbReference>
<dbReference type="GO" id="GO:0009927">
    <property type="term" value="F:histidine phosphotransfer kinase activity"/>
    <property type="evidence" value="ECO:0007669"/>
    <property type="project" value="InterPro"/>
</dbReference>
<dbReference type="EMBL" id="JAKELL010000020">
    <property type="protein sequence ID" value="KAH8992934.1"/>
    <property type="molecule type" value="Genomic_DNA"/>
</dbReference>
<evidence type="ECO:0000313" key="1">
    <source>
        <dbReference type="EMBL" id="KAH8992934.1"/>
    </source>
</evidence>
<dbReference type="Gene3D" id="1.20.120.160">
    <property type="entry name" value="HPT domain"/>
    <property type="match status" value="1"/>
</dbReference>
<dbReference type="Proteomes" id="UP001201163">
    <property type="component" value="Unassembled WGS sequence"/>
</dbReference>